<dbReference type="Pfam" id="PF13417">
    <property type="entry name" value="GST_N_3"/>
    <property type="match status" value="1"/>
</dbReference>
<dbReference type="PROSITE" id="PS50404">
    <property type="entry name" value="GST_NTER"/>
    <property type="match status" value="1"/>
</dbReference>
<proteinExistence type="predicted"/>
<comment type="caution">
    <text evidence="3">The sequence shown here is derived from an EMBL/GenBank/DDBJ whole genome shotgun (WGS) entry which is preliminary data.</text>
</comment>
<dbReference type="InterPro" id="IPR036282">
    <property type="entry name" value="Glutathione-S-Trfase_C_sf"/>
</dbReference>
<dbReference type="PROSITE" id="PS51354">
    <property type="entry name" value="GLUTAREDOXIN_2"/>
    <property type="match status" value="1"/>
</dbReference>
<keyword evidence="3" id="KW-0808">Transferase</keyword>
<feature type="domain" description="GST C-terminal" evidence="2">
    <location>
        <begin position="86"/>
        <end position="213"/>
    </location>
</feature>
<dbReference type="PROSITE" id="PS50405">
    <property type="entry name" value="GST_CTER"/>
    <property type="match status" value="1"/>
</dbReference>
<dbReference type="OrthoDB" id="9813092at2"/>
<dbReference type="SUPFAM" id="SSF52833">
    <property type="entry name" value="Thioredoxin-like"/>
    <property type="match status" value="1"/>
</dbReference>
<dbReference type="GO" id="GO:0005737">
    <property type="term" value="C:cytoplasm"/>
    <property type="evidence" value="ECO:0007669"/>
    <property type="project" value="TreeGrafter"/>
</dbReference>
<dbReference type="Gene3D" id="3.40.30.10">
    <property type="entry name" value="Glutaredoxin"/>
    <property type="match status" value="1"/>
</dbReference>
<protein>
    <submittedName>
        <fullName evidence="3">Glutathione S-transferase</fullName>
    </submittedName>
</protein>
<name>A0A2N8KXJ7_9BURK</name>
<evidence type="ECO:0000313" key="3">
    <source>
        <dbReference type="EMBL" id="PND38141.1"/>
    </source>
</evidence>
<dbReference type="InterPro" id="IPR050983">
    <property type="entry name" value="GST_Omega/HSP26"/>
</dbReference>
<dbReference type="AlphaFoldDB" id="A0A2N8KXJ7"/>
<dbReference type="PANTHER" id="PTHR43968:SF6">
    <property type="entry name" value="GLUTATHIONE S-TRANSFERASE OMEGA"/>
    <property type="match status" value="1"/>
</dbReference>
<organism evidence="3 4">
    <name type="scientific">Kinneretia aquatilis</name>
    <dbReference type="NCBI Taxonomy" id="2070761"/>
    <lineage>
        <taxon>Bacteria</taxon>
        <taxon>Pseudomonadati</taxon>
        <taxon>Pseudomonadota</taxon>
        <taxon>Betaproteobacteria</taxon>
        <taxon>Burkholderiales</taxon>
        <taxon>Sphaerotilaceae</taxon>
        <taxon>Roseateles</taxon>
    </lineage>
</organism>
<dbReference type="EMBL" id="POSP01000003">
    <property type="protein sequence ID" value="PND38141.1"/>
    <property type="molecule type" value="Genomic_DNA"/>
</dbReference>
<dbReference type="InterPro" id="IPR036249">
    <property type="entry name" value="Thioredoxin-like_sf"/>
</dbReference>
<evidence type="ECO:0000259" key="1">
    <source>
        <dbReference type="PROSITE" id="PS50404"/>
    </source>
</evidence>
<evidence type="ECO:0000259" key="2">
    <source>
        <dbReference type="PROSITE" id="PS50405"/>
    </source>
</evidence>
<evidence type="ECO:0000313" key="4">
    <source>
        <dbReference type="Proteomes" id="UP000235916"/>
    </source>
</evidence>
<keyword evidence="4" id="KW-1185">Reference proteome</keyword>
<dbReference type="Proteomes" id="UP000235916">
    <property type="component" value="Unassembled WGS sequence"/>
</dbReference>
<dbReference type="InterPro" id="IPR010987">
    <property type="entry name" value="Glutathione-S-Trfase_C-like"/>
</dbReference>
<dbReference type="PANTHER" id="PTHR43968">
    <property type="match status" value="1"/>
</dbReference>
<accession>A0A2N8KXJ7</accession>
<gene>
    <name evidence="3" type="ORF">C1O66_11845</name>
</gene>
<dbReference type="SUPFAM" id="SSF47616">
    <property type="entry name" value="GST C-terminal domain-like"/>
    <property type="match status" value="1"/>
</dbReference>
<dbReference type="Pfam" id="PF13410">
    <property type="entry name" value="GST_C_2"/>
    <property type="match status" value="1"/>
</dbReference>
<reference evidence="3 4" key="1">
    <citation type="submission" date="2018-01" db="EMBL/GenBank/DDBJ databases">
        <title>Draft genome sequence of Paucibacter aquatile CR182 isolated from freshwater of the Nakdong River.</title>
        <authorList>
            <person name="Choi A."/>
            <person name="Chung E.J."/>
        </authorList>
    </citation>
    <scope>NUCLEOTIDE SEQUENCE [LARGE SCALE GENOMIC DNA]</scope>
    <source>
        <strain evidence="3 4">CR182</strain>
    </source>
</reference>
<dbReference type="Gene3D" id="1.20.1050.10">
    <property type="match status" value="1"/>
</dbReference>
<feature type="domain" description="GST N-terminal" evidence="1">
    <location>
        <begin position="4"/>
        <end position="83"/>
    </location>
</feature>
<dbReference type="InterPro" id="IPR004045">
    <property type="entry name" value="Glutathione_S-Trfase_N"/>
</dbReference>
<dbReference type="SFLD" id="SFLDS00019">
    <property type="entry name" value="Glutathione_Transferase_(cytos"/>
    <property type="match status" value="1"/>
</dbReference>
<dbReference type="InterPro" id="IPR040079">
    <property type="entry name" value="Glutathione_S-Trfase"/>
</dbReference>
<sequence length="213" mass="23404">MAAVLPVLYTFRRCPYAMRARLALRHAGVAVQSREIELRAKPAALLQASPKGTVPVMVLPDGQVLEQSLDIMCWALAQNDPAGCLSVAPMVEQMAWIERNDGPFKRLLDRYKYPQRQQPPDQPALMFEAALTLQLQPMEQALQAQAFLCGPRFGLADLALLPFVRQFAAVDPAAFAAATLPALQAWLQGLLATAWFEAAMEKLPLWAPNEPGA</sequence>
<dbReference type="GO" id="GO:0016740">
    <property type="term" value="F:transferase activity"/>
    <property type="evidence" value="ECO:0007669"/>
    <property type="project" value="UniProtKB-KW"/>
</dbReference>